<keyword evidence="1" id="KW-1133">Transmembrane helix</keyword>
<dbReference type="EMBL" id="GBRH01215304">
    <property type="protein sequence ID" value="JAD82591.1"/>
    <property type="molecule type" value="Transcribed_RNA"/>
</dbReference>
<protein>
    <submittedName>
        <fullName evidence="2">Uncharacterized protein</fullName>
    </submittedName>
</protein>
<feature type="transmembrane region" description="Helical" evidence="1">
    <location>
        <begin position="21"/>
        <end position="47"/>
    </location>
</feature>
<sequence>MNITAFPPSHPVMENSRTWMVLACRIMVILLLVGFTASFIFTCSWFIDINFFSWVVEPRILQQAPCLYHWL</sequence>
<keyword evidence="1" id="KW-0472">Membrane</keyword>
<reference evidence="2" key="2">
    <citation type="journal article" date="2015" name="Data Brief">
        <title>Shoot transcriptome of the giant reed, Arundo donax.</title>
        <authorList>
            <person name="Barrero R.A."/>
            <person name="Guerrero F.D."/>
            <person name="Moolhuijzen P."/>
            <person name="Goolsby J.A."/>
            <person name="Tidwell J."/>
            <person name="Bellgard S.E."/>
            <person name="Bellgard M.I."/>
        </authorList>
    </citation>
    <scope>NUCLEOTIDE SEQUENCE</scope>
    <source>
        <tissue evidence="2">Shoot tissue taken approximately 20 cm above the soil surface</tissue>
    </source>
</reference>
<evidence type="ECO:0000313" key="2">
    <source>
        <dbReference type="EMBL" id="JAD82591.1"/>
    </source>
</evidence>
<organism evidence="2">
    <name type="scientific">Arundo donax</name>
    <name type="common">Giant reed</name>
    <name type="synonym">Donax arundinaceus</name>
    <dbReference type="NCBI Taxonomy" id="35708"/>
    <lineage>
        <taxon>Eukaryota</taxon>
        <taxon>Viridiplantae</taxon>
        <taxon>Streptophyta</taxon>
        <taxon>Embryophyta</taxon>
        <taxon>Tracheophyta</taxon>
        <taxon>Spermatophyta</taxon>
        <taxon>Magnoliopsida</taxon>
        <taxon>Liliopsida</taxon>
        <taxon>Poales</taxon>
        <taxon>Poaceae</taxon>
        <taxon>PACMAD clade</taxon>
        <taxon>Arundinoideae</taxon>
        <taxon>Arundineae</taxon>
        <taxon>Arundo</taxon>
    </lineage>
</organism>
<accession>A0A0A9D493</accession>
<evidence type="ECO:0000256" key="1">
    <source>
        <dbReference type="SAM" id="Phobius"/>
    </source>
</evidence>
<proteinExistence type="predicted"/>
<keyword evidence="1" id="KW-0812">Transmembrane</keyword>
<dbReference type="AlphaFoldDB" id="A0A0A9D493"/>
<name>A0A0A9D493_ARUDO</name>
<reference evidence="2" key="1">
    <citation type="submission" date="2014-09" db="EMBL/GenBank/DDBJ databases">
        <authorList>
            <person name="Magalhaes I.L.F."/>
            <person name="Oliveira U."/>
            <person name="Santos F.R."/>
            <person name="Vidigal T.H.D.A."/>
            <person name="Brescovit A.D."/>
            <person name="Santos A.J."/>
        </authorList>
    </citation>
    <scope>NUCLEOTIDE SEQUENCE</scope>
    <source>
        <tissue evidence="2">Shoot tissue taken approximately 20 cm above the soil surface</tissue>
    </source>
</reference>